<dbReference type="SMART" id="SM00852">
    <property type="entry name" value="MoCF_biosynth"/>
    <property type="match status" value="1"/>
</dbReference>
<dbReference type="InterPro" id="IPR001453">
    <property type="entry name" value="MoaB/Mog_dom"/>
</dbReference>
<dbReference type="Proteomes" id="UP000437131">
    <property type="component" value="Unassembled WGS sequence"/>
</dbReference>
<dbReference type="UniPathway" id="UPA00344"/>
<evidence type="ECO:0000313" key="9">
    <source>
        <dbReference type="Proteomes" id="UP000437131"/>
    </source>
</evidence>
<organism evidence="8 9">
    <name type="scientific">Cyanobacterium aponinum 0216</name>
    <dbReference type="NCBI Taxonomy" id="2676140"/>
    <lineage>
        <taxon>Bacteria</taxon>
        <taxon>Bacillati</taxon>
        <taxon>Cyanobacteriota</taxon>
        <taxon>Cyanophyceae</taxon>
        <taxon>Oscillatoriophycideae</taxon>
        <taxon>Chroococcales</taxon>
        <taxon>Geminocystaceae</taxon>
        <taxon>Cyanobacterium</taxon>
    </lineage>
</organism>
<proteinExistence type="inferred from homology"/>
<dbReference type="RefSeq" id="WP_338324385.1">
    <property type="nucleotide sequence ID" value="NZ_WMIA01000034.1"/>
</dbReference>
<comment type="caution">
    <text evidence="8">The sequence shown here is derived from an EMBL/GenBank/DDBJ whole genome shotgun (WGS) entry which is preliminary data.</text>
</comment>
<evidence type="ECO:0000256" key="2">
    <source>
        <dbReference type="ARBA" id="ARBA00005046"/>
    </source>
</evidence>
<feature type="domain" description="MoaB/Mog" evidence="7">
    <location>
        <begin position="16"/>
        <end position="160"/>
    </location>
</feature>
<name>A0A844H0J4_9CHRO</name>
<dbReference type="GO" id="GO:0005829">
    <property type="term" value="C:cytosol"/>
    <property type="evidence" value="ECO:0007669"/>
    <property type="project" value="TreeGrafter"/>
</dbReference>
<dbReference type="CDD" id="cd00886">
    <property type="entry name" value="MogA_MoaB"/>
    <property type="match status" value="1"/>
</dbReference>
<evidence type="ECO:0000256" key="5">
    <source>
        <dbReference type="ARBA" id="ARBA00023150"/>
    </source>
</evidence>
<dbReference type="PROSITE" id="PS01078">
    <property type="entry name" value="MOCF_BIOSYNTHESIS_1"/>
    <property type="match status" value="1"/>
</dbReference>
<evidence type="ECO:0000313" key="8">
    <source>
        <dbReference type="EMBL" id="MTF40569.1"/>
    </source>
</evidence>
<keyword evidence="5 6" id="KW-0501">Molybdenum cofactor biosynthesis</keyword>
<dbReference type="InterPro" id="IPR036425">
    <property type="entry name" value="MoaB/Mog-like_dom_sf"/>
</dbReference>
<dbReference type="PIRSF" id="PIRSF006443">
    <property type="entry name" value="MoaB"/>
    <property type="match status" value="1"/>
</dbReference>
<sequence>MSIPHPDKMFISVNCAIITVSDSRTVVNDKSGQIIQELLIKSGHNLVNYIIIKDNKELIEITLKNIAKNDNVHCLIFNGGTGISNRDHTYDILANLLDKTLSGFGEIFRFLSYQEIGSRAIASRALAGVYQGKLVFSLPGSTGAVKLGLEKLILPELNHLWTQINN</sequence>
<dbReference type="Pfam" id="PF00994">
    <property type="entry name" value="MoCF_biosynth"/>
    <property type="match status" value="1"/>
</dbReference>
<comment type="function">
    <text evidence="1 6">May be involved in the biosynthesis of molybdopterin.</text>
</comment>
<dbReference type="PANTHER" id="PTHR43232">
    <property type="entry name" value="MOLYBDENUM COFACTOR BIOSYNTHESIS PROTEIN B"/>
    <property type="match status" value="1"/>
</dbReference>
<dbReference type="NCBIfam" id="TIGR00177">
    <property type="entry name" value="molyb_syn"/>
    <property type="match status" value="1"/>
</dbReference>
<dbReference type="AlphaFoldDB" id="A0A844H0J4"/>
<dbReference type="EMBL" id="WMIA01000034">
    <property type="protein sequence ID" value="MTF40569.1"/>
    <property type="molecule type" value="Genomic_DNA"/>
</dbReference>
<comment type="similarity">
    <text evidence="3 6">Belongs to the MoaB/Mog family.</text>
</comment>
<dbReference type="PANTHER" id="PTHR43232:SF2">
    <property type="entry name" value="MOLYBDENUM COFACTOR BIOSYNTHESIS PROTEIN B"/>
    <property type="match status" value="1"/>
</dbReference>
<dbReference type="InterPro" id="IPR008284">
    <property type="entry name" value="MoCF_biosynth_CS"/>
</dbReference>
<evidence type="ECO:0000256" key="1">
    <source>
        <dbReference type="ARBA" id="ARBA00003487"/>
    </source>
</evidence>
<dbReference type="SUPFAM" id="SSF53218">
    <property type="entry name" value="Molybdenum cofactor biosynthesis proteins"/>
    <property type="match status" value="1"/>
</dbReference>
<evidence type="ECO:0000256" key="6">
    <source>
        <dbReference type="PIRNR" id="PIRNR006443"/>
    </source>
</evidence>
<reference evidence="8 9" key="1">
    <citation type="submission" date="2019-11" db="EMBL/GenBank/DDBJ databases">
        <title>Isolation of a new High Light Tolerant Cyanobacteria.</title>
        <authorList>
            <person name="Dobson Z."/>
            <person name="Vaughn N."/>
            <person name="Vaughn M."/>
            <person name="Fromme P."/>
            <person name="Mazor Y."/>
        </authorList>
    </citation>
    <scope>NUCLEOTIDE SEQUENCE [LARGE SCALE GENOMIC DNA]</scope>
    <source>
        <strain evidence="8 9">0216</strain>
    </source>
</reference>
<dbReference type="InterPro" id="IPR012245">
    <property type="entry name" value="MoaB"/>
</dbReference>
<dbReference type="Gene3D" id="3.40.980.10">
    <property type="entry name" value="MoaB/Mog-like domain"/>
    <property type="match status" value="1"/>
</dbReference>
<evidence type="ECO:0000259" key="7">
    <source>
        <dbReference type="SMART" id="SM00852"/>
    </source>
</evidence>
<evidence type="ECO:0000256" key="4">
    <source>
        <dbReference type="ARBA" id="ARBA00015262"/>
    </source>
</evidence>
<gene>
    <name evidence="8" type="ORF">GGC33_16790</name>
</gene>
<comment type="pathway">
    <text evidence="2 6">Cofactor biosynthesis; molybdopterin biosynthesis.</text>
</comment>
<dbReference type="FunFam" id="3.40.980.10:FF:000006">
    <property type="entry name" value="Molybdenum cofactor biosynthesis protein B"/>
    <property type="match status" value="1"/>
</dbReference>
<evidence type="ECO:0000256" key="3">
    <source>
        <dbReference type="ARBA" id="ARBA00006112"/>
    </source>
</evidence>
<dbReference type="GO" id="GO:0006777">
    <property type="term" value="P:Mo-molybdopterin cofactor biosynthetic process"/>
    <property type="evidence" value="ECO:0007669"/>
    <property type="project" value="UniProtKB-UniRule"/>
</dbReference>
<accession>A0A844H0J4</accession>
<protein>
    <recommendedName>
        <fullName evidence="4 6">Molybdenum cofactor biosynthesis protein B</fullName>
    </recommendedName>
</protein>